<keyword evidence="5" id="KW-0732">Signal</keyword>
<dbReference type="FunFam" id="2.10.50.30:FF:000002">
    <property type="entry name" value="Vomeronasal 2 receptor, h1"/>
    <property type="match status" value="1"/>
</dbReference>
<comment type="subcellular location">
    <subcellularLocation>
        <location evidence="1">Cell membrane</location>
        <topology evidence="1">Multi-pass membrane protein</topology>
    </subcellularLocation>
</comment>
<keyword evidence="7" id="KW-0297">G-protein coupled receptor</keyword>
<evidence type="ECO:0000256" key="7">
    <source>
        <dbReference type="ARBA" id="ARBA00023040"/>
    </source>
</evidence>
<dbReference type="InterPro" id="IPR017978">
    <property type="entry name" value="GPCR_3_C"/>
</dbReference>
<evidence type="ECO:0000256" key="10">
    <source>
        <dbReference type="ARBA" id="ARBA00023180"/>
    </source>
</evidence>
<dbReference type="GO" id="GO:0005886">
    <property type="term" value="C:plasma membrane"/>
    <property type="evidence" value="ECO:0007669"/>
    <property type="project" value="UniProtKB-SubCell"/>
</dbReference>
<sequence>MKIMTGPTLLMVTLERNDFWRHNRNVPHSLISHVLSLVLAVKQINENPNILPNLSLGFNIYDTYLSARMAHQNTLKLLSTENTIVPNYNCDRPSNMKAVIGGHNAEISLHMATLLGIYKLPQVQQLSDVKMILPSFYRMIPNEANQYTGIVQLLLHFQWIWIGVIVSDDDKGEQFLQQLLPMLSQQGICTPVIKKTVTLSDVLKSSESLEILRALAISLADSTVNVFVVNAEVQTISCLKWLIYLCKALEDIPQTSISKVWVFTAHWDFSAETFHRDFDINVFHGSLSLAIHSVEVLGFRESLQHLHPNFPKGDGFLRIFWEQAFNCLFSDSYEGIENARACTGQEKLENLPATVFEMRMTGQSYSIYNAVHAIAYALHKLFSSTVKGNRVGLDPSDLQHWQVLFHIWTVLLPWTPRDQQFLTKFPLRKISLILHSHIDTFHLPVLPIALCNDKCNPGYRRKKKEGELFCCYDCVSCPDGKISDQKDMDSCFQCQEHKFPNRNRDQCFLKVITFFSFTEPLGITLIFVVLFFALITILVLGIFIKNQDTPIVKANNWYLTYCLLCSLLFCFLCSLLFFSQPHTVTCYLQQVAFGIIFAVAVSCILAKTITVVLAFMATKPGSRMSNWVGKRLTTFIMFGCSFIQAIICTIWLSTAPPFPHFDMHSLPEEIILECNAGSTTLFYCVLGYLGLLAIVSFSVAFLARKLPDAFNEAKFITFSMLVFCSVWLSFVPSYVSTKGKYMVAVEIFSILASSAGLLTCIFFPKCYIIVLRPELNNRGQLIRRK</sequence>
<dbReference type="Pfam" id="PF01094">
    <property type="entry name" value="ANF_receptor"/>
    <property type="match status" value="1"/>
</dbReference>
<dbReference type="Pfam" id="PF00003">
    <property type="entry name" value="7tm_3"/>
    <property type="match status" value="1"/>
</dbReference>
<dbReference type="Proteomes" id="UP000694545">
    <property type="component" value="Unplaced"/>
</dbReference>
<keyword evidence="8 12" id="KW-0472">Membrane</keyword>
<evidence type="ECO:0000256" key="11">
    <source>
        <dbReference type="ARBA" id="ARBA00023224"/>
    </source>
</evidence>
<dbReference type="AlphaFoldDB" id="A0A8D2IS63"/>
<feature type="transmembrane region" description="Helical" evidence="12">
    <location>
        <begin position="591"/>
        <end position="615"/>
    </location>
</feature>
<dbReference type="Gene3D" id="2.10.50.30">
    <property type="entry name" value="GPCR, family 3, nine cysteines domain"/>
    <property type="match status" value="1"/>
</dbReference>
<dbReference type="SUPFAM" id="SSF53822">
    <property type="entry name" value="Periplasmic binding protein-like I"/>
    <property type="match status" value="1"/>
</dbReference>
<dbReference type="PRINTS" id="PR01535">
    <property type="entry name" value="VOMERONASL2R"/>
</dbReference>
<dbReference type="Gene3D" id="3.40.50.2300">
    <property type="match status" value="2"/>
</dbReference>
<dbReference type="InterPro" id="IPR028082">
    <property type="entry name" value="Peripla_BP_I"/>
</dbReference>
<protein>
    <recommendedName>
        <fullName evidence="13">G-protein coupled receptors family 3 profile domain-containing protein</fullName>
    </recommendedName>
</protein>
<proteinExistence type="inferred from homology"/>
<keyword evidence="6 12" id="KW-1133">Transmembrane helix</keyword>
<evidence type="ECO:0000256" key="6">
    <source>
        <dbReference type="ARBA" id="ARBA00022989"/>
    </source>
</evidence>
<dbReference type="Ensembl" id="ENSVKKT00000001627.1">
    <property type="protein sequence ID" value="ENSVKKP00000001570.1"/>
    <property type="gene ID" value="ENSVKKG00000001084.1"/>
</dbReference>
<dbReference type="InterPro" id="IPR000337">
    <property type="entry name" value="GPCR_3"/>
</dbReference>
<dbReference type="FunFam" id="3.40.50.2300:FF:000024">
    <property type="entry name" value="Vomeronasal 2, receptor 73"/>
    <property type="match status" value="1"/>
</dbReference>
<dbReference type="Pfam" id="PF07562">
    <property type="entry name" value="NCD3G"/>
    <property type="match status" value="1"/>
</dbReference>
<evidence type="ECO:0000256" key="9">
    <source>
        <dbReference type="ARBA" id="ARBA00023170"/>
    </source>
</evidence>
<evidence type="ECO:0000256" key="3">
    <source>
        <dbReference type="ARBA" id="ARBA00022475"/>
    </source>
</evidence>
<keyword evidence="3" id="KW-1003">Cell membrane</keyword>
<feature type="transmembrane region" description="Helical" evidence="12">
    <location>
        <begin position="741"/>
        <end position="763"/>
    </location>
</feature>
<reference evidence="14" key="1">
    <citation type="submission" date="2025-08" db="UniProtKB">
        <authorList>
            <consortium name="Ensembl"/>
        </authorList>
    </citation>
    <scope>IDENTIFICATION</scope>
</reference>
<dbReference type="CDD" id="cd15283">
    <property type="entry name" value="7tmC_V2R_pheromone"/>
    <property type="match status" value="1"/>
</dbReference>
<dbReference type="InterPro" id="IPR000068">
    <property type="entry name" value="GPCR_3_Ca_sens_rcpt-rel"/>
</dbReference>
<evidence type="ECO:0000256" key="5">
    <source>
        <dbReference type="ARBA" id="ARBA00022729"/>
    </source>
</evidence>
<feature type="transmembrane region" description="Helical" evidence="12">
    <location>
        <begin position="715"/>
        <end position="735"/>
    </location>
</feature>
<evidence type="ECO:0000313" key="15">
    <source>
        <dbReference type="Proteomes" id="UP000694545"/>
    </source>
</evidence>
<dbReference type="PANTHER" id="PTHR24061:SF599">
    <property type="entry name" value="G-PROTEIN COUPLED RECEPTORS FAMILY 3 PROFILE DOMAIN-CONTAINING PROTEIN"/>
    <property type="match status" value="1"/>
</dbReference>
<dbReference type="PRINTS" id="PR00248">
    <property type="entry name" value="GPCRMGR"/>
</dbReference>
<dbReference type="OMA" id="QFPNENK"/>
<keyword evidence="10" id="KW-0325">Glycoprotein</keyword>
<dbReference type="PANTHER" id="PTHR24061">
    <property type="entry name" value="CALCIUM-SENSING RECEPTOR-RELATED"/>
    <property type="match status" value="1"/>
</dbReference>
<dbReference type="GO" id="GO:0004930">
    <property type="term" value="F:G protein-coupled receptor activity"/>
    <property type="evidence" value="ECO:0007669"/>
    <property type="project" value="UniProtKB-KW"/>
</dbReference>
<feature type="transmembrane region" description="Helical" evidence="12">
    <location>
        <begin position="635"/>
        <end position="653"/>
    </location>
</feature>
<evidence type="ECO:0000256" key="2">
    <source>
        <dbReference type="ARBA" id="ARBA00007242"/>
    </source>
</evidence>
<feature type="transmembrane region" description="Helical" evidence="12">
    <location>
        <begin position="680"/>
        <end position="703"/>
    </location>
</feature>
<keyword evidence="9" id="KW-0675">Receptor</keyword>
<name>A0A8D2IS63_VARKO</name>
<reference evidence="14" key="2">
    <citation type="submission" date="2025-09" db="UniProtKB">
        <authorList>
            <consortium name="Ensembl"/>
        </authorList>
    </citation>
    <scope>IDENTIFICATION</scope>
</reference>
<dbReference type="InterPro" id="IPR001828">
    <property type="entry name" value="ANF_lig-bd_rcpt"/>
</dbReference>
<evidence type="ECO:0000313" key="14">
    <source>
        <dbReference type="Ensembl" id="ENSVKKP00000001570.1"/>
    </source>
</evidence>
<dbReference type="PROSITE" id="PS50259">
    <property type="entry name" value="G_PROTEIN_RECEP_F3_4"/>
    <property type="match status" value="1"/>
</dbReference>
<evidence type="ECO:0000256" key="12">
    <source>
        <dbReference type="SAM" id="Phobius"/>
    </source>
</evidence>
<keyword evidence="15" id="KW-1185">Reference proteome</keyword>
<feature type="transmembrane region" description="Helical" evidence="12">
    <location>
        <begin position="556"/>
        <end position="579"/>
    </location>
</feature>
<feature type="transmembrane region" description="Helical" evidence="12">
    <location>
        <begin position="521"/>
        <end position="544"/>
    </location>
</feature>
<evidence type="ECO:0000256" key="4">
    <source>
        <dbReference type="ARBA" id="ARBA00022692"/>
    </source>
</evidence>
<keyword evidence="11" id="KW-0807">Transducer</keyword>
<accession>A0A8D2IS63</accession>
<dbReference type="PROSITE" id="PS00981">
    <property type="entry name" value="G_PROTEIN_RECEP_F3_3"/>
    <property type="match status" value="1"/>
</dbReference>
<keyword evidence="4 12" id="KW-0812">Transmembrane</keyword>
<organism evidence="14 15">
    <name type="scientific">Varanus komodoensis</name>
    <name type="common">Komodo dragon</name>
    <dbReference type="NCBI Taxonomy" id="61221"/>
    <lineage>
        <taxon>Eukaryota</taxon>
        <taxon>Metazoa</taxon>
        <taxon>Chordata</taxon>
        <taxon>Craniata</taxon>
        <taxon>Vertebrata</taxon>
        <taxon>Euteleostomi</taxon>
        <taxon>Lepidosauria</taxon>
        <taxon>Squamata</taxon>
        <taxon>Bifurcata</taxon>
        <taxon>Unidentata</taxon>
        <taxon>Episquamata</taxon>
        <taxon>Toxicofera</taxon>
        <taxon>Anguimorpha</taxon>
        <taxon>Paleoanguimorpha</taxon>
        <taxon>Varanoidea</taxon>
        <taxon>Varanidae</taxon>
        <taxon>Varanus</taxon>
    </lineage>
</organism>
<evidence type="ECO:0000259" key="13">
    <source>
        <dbReference type="PROSITE" id="PS50259"/>
    </source>
</evidence>
<dbReference type="InterPro" id="IPR017979">
    <property type="entry name" value="GPCR_3_CS"/>
</dbReference>
<dbReference type="InterPro" id="IPR038550">
    <property type="entry name" value="GPCR_3_9-Cys_sf"/>
</dbReference>
<dbReference type="InterPro" id="IPR011500">
    <property type="entry name" value="GPCR_3_9-Cys_dom"/>
</dbReference>
<comment type="similarity">
    <text evidence="2">Belongs to the G-protein coupled receptor 3 family.</text>
</comment>
<feature type="domain" description="G-protein coupled receptors family 3 profile" evidence="13">
    <location>
        <begin position="521"/>
        <end position="785"/>
    </location>
</feature>
<evidence type="ECO:0000256" key="8">
    <source>
        <dbReference type="ARBA" id="ARBA00023136"/>
    </source>
</evidence>
<dbReference type="InterPro" id="IPR004073">
    <property type="entry name" value="GPCR_3_vmron_rcpt_2"/>
</dbReference>
<evidence type="ECO:0000256" key="1">
    <source>
        <dbReference type="ARBA" id="ARBA00004651"/>
    </source>
</evidence>